<evidence type="ECO:0000256" key="5">
    <source>
        <dbReference type="ARBA" id="ARBA00022833"/>
    </source>
</evidence>
<dbReference type="PANTHER" id="PTHR46600">
    <property type="entry name" value="THAP DOMAIN-CONTAINING"/>
    <property type="match status" value="1"/>
</dbReference>
<comment type="caution">
    <text evidence="14">The sequence shown here is derived from an EMBL/GenBank/DDBJ whole genome shotgun (WGS) entry which is preliminary data.</text>
</comment>
<keyword evidence="3" id="KW-0479">Metal-binding</keyword>
<evidence type="ECO:0000256" key="7">
    <source>
        <dbReference type="ARBA" id="ARBA00023054"/>
    </source>
</evidence>
<keyword evidence="4 12" id="KW-0863">Zinc-finger</keyword>
<dbReference type="Proteomes" id="UP000475862">
    <property type="component" value="Unassembled WGS sequence"/>
</dbReference>
<proteinExistence type="inferred from homology"/>
<reference evidence="14 15" key="1">
    <citation type="submission" date="2019-08" db="EMBL/GenBank/DDBJ databases">
        <title>The genome of the soybean aphid Biotype 1, its phylome, world population structure and adaptation to the North American continent.</title>
        <authorList>
            <person name="Giordano R."/>
            <person name="Donthu R.K."/>
            <person name="Hernandez A.G."/>
            <person name="Wright C.L."/>
            <person name="Zimin A.V."/>
        </authorList>
    </citation>
    <scope>NUCLEOTIDE SEQUENCE [LARGE SCALE GENOMIC DNA]</scope>
    <source>
        <tissue evidence="14">Whole aphids</tissue>
    </source>
</reference>
<name>A0A6G0TIJ5_APHGL</name>
<dbReference type="InterPro" id="IPR026516">
    <property type="entry name" value="THAP1/10"/>
</dbReference>
<evidence type="ECO:0000259" key="13">
    <source>
        <dbReference type="PROSITE" id="PS50950"/>
    </source>
</evidence>
<evidence type="ECO:0000256" key="10">
    <source>
        <dbReference type="ARBA" id="ARBA00023242"/>
    </source>
</evidence>
<gene>
    <name evidence="14" type="ORF">AGLY_009174</name>
</gene>
<accession>A0A6G0TIJ5</accession>
<evidence type="ECO:0000256" key="8">
    <source>
        <dbReference type="ARBA" id="ARBA00023125"/>
    </source>
</evidence>
<dbReference type="PROSITE" id="PS50950">
    <property type="entry name" value="ZF_THAP"/>
    <property type="match status" value="1"/>
</dbReference>
<keyword evidence="11" id="KW-0131">Cell cycle</keyword>
<keyword evidence="5" id="KW-0862">Zinc</keyword>
<evidence type="ECO:0000256" key="1">
    <source>
        <dbReference type="ARBA" id="ARBA00004642"/>
    </source>
</evidence>
<evidence type="ECO:0000256" key="4">
    <source>
        <dbReference type="ARBA" id="ARBA00022771"/>
    </source>
</evidence>
<dbReference type="PANTHER" id="PTHR46600:SF1">
    <property type="entry name" value="THAP DOMAIN-CONTAINING PROTEIN 1"/>
    <property type="match status" value="1"/>
</dbReference>
<dbReference type="Pfam" id="PF05485">
    <property type="entry name" value="THAP"/>
    <property type="match status" value="1"/>
</dbReference>
<keyword evidence="8 12" id="KW-0238">DNA-binding</keyword>
<evidence type="ECO:0000256" key="2">
    <source>
        <dbReference type="ARBA" id="ARBA00006177"/>
    </source>
</evidence>
<evidence type="ECO:0000256" key="12">
    <source>
        <dbReference type="PROSITE-ProRule" id="PRU00309"/>
    </source>
</evidence>
<evidence type="ECO:0000256" key="11">
    <source>
        <dbReference type="ARBA" id="ARBA00023306"/>
    </source>
</evidence>
<organism evidence="14 15">
    <name type="scientific">Aphis glycines</name>
    <name type="common">Soybean aphid</name>
    <dbReference type="NCBI Taxonomy" id="307491"/>
    <lineage>
        <taxon>Eukaryota</taxon>
        <taxon>Metazoa</taxon>
        <taxon>Ecdysozoa</taxon>
        <taxon>Arthropoda</taxon>
        <taxon>Hexapoda</taxon>
        <taxon>Insecta</taxon>
        <taxon>Pterygota</taxon>
        <taxon>Neoptera</taxon>
        <taxon>Paraneoptera</taxon>
        <taxon>Hemiptera</taxon>
        <taxon>Sternorrhyncha</taxon>
        <taxon>Aphidomorpha</taxon>
        <taxon>Aphidoidea</taxon>
        <taxon>Aphididae</taxon>
        <taxon>Aphidini</taxon>
        <taxon>Aphis</taxon>
        <taxon>Aphis</taxon>
    </lineage>
</organism>
<sequence>MNNYIACVFCLISVKLNPGLTLHVFPKDPVIRLKWFEACKYNESDIFSNRKLCSFHFYHYCFTGQRKKCIKRGAIPTLHMKNYDTCTKKSFKRKHSPIPMPEPSTPVSISNESHDLKVFDTPKRKNKRKSFIGDIKSPDLATPKRAKKQFLNAKWHVMFQRRYIKMLNKTIRHLRKKYWRLY</sequence>
<evidence type="ECO:0000256" key="3">
    <source>
        <dbReference type="ARBA" id="ARBA00022723"/>
    </source>
</evidence>
<keyword evidence="15" id="KW-1185">Reference proteome</keyword>
<keyword evidence="7" id="KW-0175">Coiled coil</keyword>
<dbReference type="SMART" id="SM00692">
    <property type="entry name" value="DM3"/>
    <property type="match status" value="1"/>
</dbReference>
<dbReference type="GO" id="GO:0043565">
    <property type="term" value="F:sequence-specific DNA binding"/>
    <property type="evidence" value="ECO:0007669"/>
    <property type="project" value="InterPro"/>
</dbReference>
<dbReference type="SUPFAM" id="SSF57716">
    <property type="entry name" value="Glucocorticoid receptor-like (DNA-binding domain)"/>
    <property type="match status" value="1"/>
</dbReference>
<keyword evidence="6" id="KW-0805">Transcription regulation</keyword>
<keyword evidence="9" id="KW-0804">Transcription</keyword>
<dbReference type="GO" id="GO:0005654">
    <property type="term" value="C:nucleoplasm"/>
    <property type="evidence" value="ECO:0007669"/>
    <property type="project" value="UniProtKB-SubCell"/>
</dbReference>
<protein>
    <recommendedName>
        <fullName evidence="13">THAP-type domain-containing protein</fullName>
    </recommendedName>
</protein>
<keyword evidence="10" id="KW-0539">Nucleus</keyword>
<feature type="domain" description="THAP-type" evidence="13">
    <location>
        <begin position="1"/>
        <end position="79"/>
    </location>
</feature>
<dbReference type="SMART" id="SM00980">
    <property type="entry name" value="THAP"/>
    <property type="match status" value="1"/>
</dbReference>
<evidence type="ECO:0000256" key="9">
    <source>
        <dbReference type="ARBA" id="ARBA00023163"/>
    </source>
</evidence>
<evidence type="ECO:0000313" key="15">
    <source>
        <dbReference type="Proteomes" id="UP000475862"/>
    </source>
</evidence>
<dbReference type="AlphaFoldDB" id="A0A6G0TIJ5"/>
<evidence type="ECO:0000256" key="6">
    <source>
        <dbReference type="ARBA" id="ARBA00023015"/>
    </source>
</evidence>
<comment type="subcellular location">
    <subcellularLocation>
        <location evidence="1">Nucleus</location>
        <location evidence="1">Nucleoplasm</location>
    </subcellularLocation>
</comment>
<dbReference type="EMBL" id="VYZN01000034">
    <property type="protein sequence ID" value="KAE9533536.1"/>
    <property type="molecule type" value="Genomic_DNA"/>
</dbReference>
<dbReference type="InterPro" id="IPR006612">
    <property type="entry name" value="THAP_Znf"/>
</dbReference>
<dbReference type="GO" id="GO:0008270">
    <property type="term" value="F:zinc ion binding"/>
    <property type="evidence" value="ECO:0007669"/>
    <property type="project" value="UniProtKB-KW"/>
</dbReference>
<comment type="similarity">
    <text evidence="2">Belongs to the THAP1 family.</text>
</comment>
<dbReference type="OrthoDB" id="6630755at2759"/>
<evidence type="ECO:0000313" key="14">
    <source>
        <dbReference type="EMBL" id="KAE9533536.1"/>
    </source>
</evidence>